<keyword evidence="3 5" id="KW-0479">Metal-binding</keyword>
<evidence type="ECO:0000256" key="2">
    <source>
        <dbReference type="ARBA" id="ARBA00022505"/>
    </source>
</evidence>
<dbReference type="Proteomes" id="UP000003860">
    <property type="component" value="Unassembled WGS sequence"/>
</dbReference>
<dbReference type="FunFam" id="3.40.190.10:FF:000035">
    <property type="entry name" value="Molybdate ABC transporter substrate-binding protein"/>
    <property type="match status" value="1"/>
</dbReference>
<dbReference type="eggNOG" id="COG0725">
    <property type="taxonomic scope" value="Bacteria"/>
</dbReference>
<dbReference type="InterPro" id="IPR005950">
    <property type="entry name" value="ModA"/>
</dbReference>
<dbReference type="AlphaFoldDB" id="F1TH68"/>
<protein>
    <submittedName>
        <fullName evidence="6">Molybdenum ABC transporter, periplasmic molybdate-binding protein</fullName>
    </submittedName>
</protein>
<gene>
    <name evidence="6" type="ORF">Cpap_0921</name>
</gene>
<dbReference type="EMBL" id="ACXX02000015">
    <property type="protein sequence ID" value="EGD46308.1"/>
    <property type="molecule type" value="Genomic_DNA"/>
</dbReference>
<dbReference type="RefSeq" id="WP_004621695.1">
    <property type="nucleotide sequence ID" value="NZ_ACXX02000015.1"/>
</dbReference>
<dbReference type="GO" id="GO:0046872">
    <property type="term" value="F:metal ion binding"/>
    <property type="evidence" value="ECO:0007669"/>
    <property type="project" value="UniProtKB-KW"/>
</dbReference>
<evidence type="ECO:0000256" key="5">
    <source>
        <dbReference type="PIRSR" id="PIRSR004846-1"/>
    </source>
</evidence>
<proteinExistence type="inferred from homology"/>
<organism evidence="6 7">
    <name type="scientific">Ruminiclostridium papyrosolvens DSM 2782</name>
    <dbReference type="NCBI Taxonomy" id="588581"/>
    <lineage>
        <taxon>Bacteria</taxon>
        <taxon>Bacillati</taxon>
        <taxon>Bacillota</taxon>
        <taxon>Clostridia</taxon>
        <taxon>Eubacteriales</taxon>
        <taxon>Oscillospiraceae</taxon>
        <taxon>Ruminiclostridium</taxon>
    </lineage>
</organism>
<dbReference type="Pfam" id="PF13531">
    <property type="entry name" value="SBP_bac_11"/>
    <property type="match status" value="1"/>
</dbReference>
<dbReference type="InterPro" id="IPR050682">
    <property type="entry name" value="ModA/WtpA"/>
</dbReference>
<comment type="caution">
    <text evidence="6">The sequence shown here is derived from an EMBL/GenBank/DDBJ whole genome shotgun (WGS) entry which is preliminary data.</text>
</comment>
<feature type="binding site" evidence="5">
    <location>
        <position position="187"/>
    </location>
    <ligand>
        <name>molybdate</name>
        <dbReference type="ChEBI" id="CHEBI:36264"/>
    </ligand>
</feature>
<feature type="binding site" evidence="5">
    <location>
        <position position="160"/>
    </location>
    <ligand>
        <name>molybdate</name>
        <dbReference type="ChEBI" id="CHEBI:36264"/>
    </ligand>
</feature>
<evidence type="ECO:0000256" key="1">
    <source>
        <dbReference type="ARBA" id="ARBA00009175"/>
    </source>
</evidence>
<sequence>MLKSKKIFSFAISIFIMISIITGCGTQEVNDAAQKSTTNKVELLVSAAASLTDVAKDLTELYKKEKPNINIKFTLGSSGTLATQIEEGAPSDVFISAALKQMKTLEEKGLLLEGSKKDLLVNKVVLISPKDSNIKLTQFQDAASDKVSKIALGEPDSVPAGQYAKEAFTTLGIWDKVKSKAVFGNDVRQVLTWVENGDVDCGVVYKTDAISSEKIKVSCEAPKDSHKPVIYPVAVIKNSKNQEEAGKFIDFLTTAQAADVFKKYGFEIK</sequence>
<dbReference type="CDD" id="cd13537">
    <property type="entry name" value="PBP2_YvgL_like"/>
    <property type="match status" value="1"/>
</dbReference>
<comment type="similarity">
    <text evidence="1">Belongs to the bacterial solute-binding protein ModA family.</text>
</comment>
<dbReference type="PROSITE" id="PS51257">
    <property type="entry name" value="PROKAR_LIPOPROTEIN"/>
    <property type="match status" value="1"/>
</dbReference>
<reference evidence="6" key="1">
    <citation type="submission" date="2009-07" db="EMBL/GenBank/DDBJ databases">
        <authorList>
            <consortium name="US DOE Joint Genome Institute (JGI-PGF)"/>
            <person name="Lucas S."/>
            <person name="Copeland A."/>
            <person name="Lapidus A."/>
            <person name="Glavina del Rio T."/>
            <person name="Tice H."/>
            <person name="Bruce D."/>
            <person name="Goodwin L."/>
            <person name="Pitluck S."/>
            <person name="Larimer F."/>
            <person name="Land M.L."/>
            <person name="Mouttaki H."/>
            <person name="He Z."/>
            <person name="Zhou J."/>
            <person name="Hemme C.L."/>
        </authorList>
    </citation>
    <scope>NUCLEOTIDE SEQUENCE</scope>
    <source>
        <strain evidence="6">DSM 2782</strain>
    </source>
</reference>
<dbReference type="OrthoDB" id="9785015at2"/>
<keyword evidence="4" id="KW-0732">Signal</keyword>
<evidence type="ECO:0000256" key="3">
    <source>
        <dbReference type="ARBA" id="ARBA00022723"/>
    </source>
</evidence>
<reference evidence="6" key="2">
    <citation type="submission" date="2011-01" db="EMBL/GenBank/DDBJ databases">
        <title>The Non-contiguous Finished genome of Clostridium papyrosolvens.</title>
        <authorList>
            <person name="Lucas S."/>
            <person name="Copeland A."/>
            <person name="Lapidus A."/>
            <person name="Cheng J.-F."/>
            <person name="Goodwin L."/>
            <person name="Pitluck S."/>
            <person name="Misra M."/>
            <person name="Chertkov O."/>
            <person name="Detter J.C."/>
            <person name="Han C."/>
            <person name="Tapia R."/>
            <person name="Land M."/>
            <person name="Hauser L."/>
            <person name="Kyrpides N."/>
            <person name="Ivanova N."/>
            <person name="Pagani I."/>
            <person name="Mouttaki H."/>
            <person name="He Z."/>
            <person name="Zhou J."/>
            <person name="Hemme C.L."/>
            <person name="Woyke T."/>
        </authorList>
    </citation>
    <scope>NUCLEOTIDE SEQUENCE [LARGE SCALE GENOMIC DNA]</scope>
    <source>
        <strain evidence="6">DSM 2782</strain>
    </source>
</reference>
<keyword evidence="7" id="KW-1185">Reference proteome</keyword>
<dbReference type="InterPro" id="IPR041879">
    <property type="entry name" value="YvgL-like_PBP2"/>
</dbReference>
<dbReference type="PANTHER" id="PTHR30632">
    <property type="entry name" value="MOLYBDATE-BINDING PERIPLASMIC PROTEIN"/>
    <property type="match status" value="1"/>
</dbReference>
<dbReference type="SUPFAM" id="SSF53850">
    <property type="entry name" value="Periplasmic binding protein-like II"/>
    <property type="match status" value="1"/>
</dbReference>
<dbReference type="GO" id="GO:1901359">
    <property type="term" value="F:tungstate binding"/>
    <property type="evidence" value="ECO:0007669"/>
    <property type="project" value="UniProtKB-ARBA"/>
</dbReference>
<feature type="binding site" evidence="5">
    <location>
        <position position="50"/>
    </location>
    <ligand>
        <name>molybdate</name>
        <dbReference type="ChEBI" id="CHEBI:36264"/>
    </ligand>
</feature>
<feature type="binding site" evidence="5">
    <location>
        <position position="205"/>
    </location>
    <ligand>
        <name>molybdate</name>
        <dbReference type="ChEBI" id="CHEBI:36264"/>
    </ligand>
</feature>
<dbReference type="Gene3D" id="3.40.190.10">
    <property type="entry name" value="Periplasmic binding protein-like II"/>
    <property type="match status" value="2"/>
</dbReference>
<evidence type="ECO:0000313" key="7">
    <source>
        <dbReference type="Proteomes" id="UP000003860"/>
    </source>
</evidence>
<dbReference type="PANTHER" id="PTHR30632:SF0">
    <property type="entry name" value="SULFATE-BINDING PROTEIN"/>
    <property type="match status" value="1"/>
</dbReference>
<dbReference type="GO" id="GO:0030973">
    <property type="term" value="F:molybdate ion binding"/>
    <property type="evidence" value="ECO:0007669"/>
    <property type="project" value="TreeGrafter"/>
</dbReference>
<name>F1TH68_9FIRM</name>
<feature type="binding site" evidence="5">
    <location>
        <position position="78"/>
    </location>
    <ligand>
        <name>molybdate</name>
        <dbReference type="ChEBI" id="CHEBI:36264"/>
    </ligand>
</feature>
<dbReference type="NCBIfam" id="TIGR01256">
    <property type="entry name" value="modA"/>
    <property type="match status" value="1"/>
</dbReference>
<dbReference type="GO" id="GO:0015689">
    <property type="term" value="P:molybdate ion transport"/>
    <property type="evidence" value="ECO:0007669"/>
    <property type="project" value="InterPro"/>
</dbReference>
<keyword evidence="2 5" id="KW-0500">Molybdenum</keyword>
<evidence type="ECO:0000313" key="6">
    <source>
        <dbReference type="EMBL" id="EGD46308.1"/>
    </source>
</evidence>
<dbReference type="PIRSF" id="PIRSF004846">
    <property type="entry name" value="ModA"/>
    <property type="match status" value="1"/>
</dbReference>
<dbReference type="STRING" id="588581.Cpap_0921"/>
<evidence type="ECO:0000256" key="4">
    <source>
        <dbReference type="ARBA" id="ARBA00022729"/>
    </source>
</evidence>
<accession>F1TH68</accession>